<dbReference type="Pfam" id="PF03824">
    <property type="entry name" value="NicO"/>
    <property type="match status" value="1"/>
</dbReference>
<evidence type="ECO:0000313" key="14">
    <source>
        <dbReference type="EMBL" id="GIM48242.1"/>
    </source>
</evidence>
<evidence type="ECO:0000256" key="1">
    <source>
        <dbReference type="ARBA" id="ARBA00002510"/>
    </source>
</evidence>
<evidence type="ECO:0000256" key="5">
    <source>
        <dbReference type="ARBA" id="ARBA00022475"/>
    </source>
</evidence>
<keyword evidence="11 13" id="KW-0472">Membrane</keyword>
<dbReference type="InterPro" id="IPR051224">
    <property type="entry name" value="NiCoT_RcnA"/>
</dbReference>
<keyword evidence="8 13" id="KW-1133">Transmembrane helix</keyword>
<evidence type="ECO:0000256" key="8">
    <source>
        <dbReference type="ARBA" id="ARBA00022989"/>
    </source>
</evidence>
<keyword evidence="15" id="KW-1185">Reference proteome</keyword>
<keyword evidence="10" id="KW-0921">Nickel transport</keyword>
<comment type="function">
    <text evidence="1">Efflux system for nickel and cobalt.</text>
</comment>
<name>A0AAV4LK77_9BACL</name>
<evidence type="ECO:0000256" key="12">
    <source>
        <dbReference type="ARBA" id="ARBA00023285"/>
    </source>
</evidence>
<evidence type="ECO:0000256" key="4">
    <source>
        <dbReference type="ARBA" id="ARBA00022448"/>
    </source>
</evidence>
<feature type="transmembrane region" description="Helical" evidence="13">
    <location>
        <begin position="150"/>
        <end position="172"/>
    </location>
</feature>
<keyword evidence="3" id="KW-0171">Cobalt transport</keyword>
<feature type="transmembrane region" description="Helical" evidence="13">
    <location>
        <begin position="225"/>
        <end position="243"/>
    </location>
</feature>
<dbReference type="GO" id="GO:0015099">
    <property type="term" value="F:nickel cation transmembrane transporter activity"/>
    <property type="evidence" value="ECO:0007669"/>
    <property type="project" value="UniProtKB-UniRule"/>
</dbReference>
<comment type="caution">
    <text evidence="14">The sequence shown here is derived from an EMBL/GenBank/DDBJ whole genome shotgun (WGS) entry which is preliminary data.</text>
</comment>
<dbReference type="PANTHER" id="PTHR40659:SF1">
    <property type="entry name" value="NICKEL_COBALT EFFLUX SYSTEM RCNA"/>
    <property type="match status" value="1"/>
</dbReference>
<keyword evidence="5" id="KW-1003">Cell membrane</keyword>
<feature type="transmembrane region" description="Helical" evidence="13">
    <location>
        <begin position="43"/>
        <end position="66"/>
    </location>
</feature>
<evidence type="ECO:0000256" key="7">
    <source>
        <dbReference type="ARBA" id="ARBA00022692"/>
    </source>
</evidence>
<dbReference type="RefSeq" id="WP_282201137.1">
    <property type="nucleotide sequence ID" value="NZ_BOQE01000001.1"/>
</dbReference>
<feature type="transmembrane region" description="Helical" evidence="13">
    <location>
        <begin position="78"/>
        <end position="97"/>
    </location>
</feature>
<keyword evidence="7 13" id="KW-0812">Transmembrane</keyword>
<evidence type="ECO:0000256" key="9">
    <source>
        <dbReference type="ARBA" id="ARBA00023065"/>
    </source>
</evidence>
<keyword evidence="12" id="KW-0170">Cobalt</keyword>
<comment type="subcellular location">
    <subcellularLocation>
        <location evidence="2 13">Cell membrane</location>
        <topology evidence="2 13">Multi-pass membrane protein</topology>
    </subcellularLocation>
</comment>
<dbReference type="GO" id="GO:0005886">
    <property type="term" value="C:plasma membrane"/>
    <property type="evidence" value="ECO:0007669"/>
    <property type="project" value="UniProtKB-SubCell"/>
</dbReference>
<dbReference type="GO" id="GO:0010045">
    <property type="term" value="P:response to nickel cation"/>
    <property type="evidence" value="ECO:0007669"/>
    <property type="project" value="TreeGrafter"/>
</dbReference>
<dbReference type="InterPro" id="IPR011541">
    <property type="entry name" value="Ni/Co_transpt_high_affinity"/>
</dbReference>
<gene>
    <name evidence="14" type="ORF">DNHGIG_37910</name>
</gene>
<evidence type="ECO:0000256" key="13">
    <source>
        <dbReference type="RuleBase" id="RU362101"/>
    </source>
</evidence>
<evidence type="ECO:0000256" key="11">
    <source>
        <dbReference type="ARBA" id="ARBA00023136"/>
    </source>
</evidence>
<dbReference type="GO" id="GO:0046583">
    <property type="term" value="F:monoatomic cation efflux transmembrane transporter activity"/>
    <property type="evidence" value="ECO:0007669"/>
    <property type="project" value="TreeGrafter"/>
</dbReference>
<dbReference type="PANTHER" id="PTHR40659">
    <property type="entry name" value="NICKEL/COBALT EFFLUX SYSTEM RCNA"/>
    <property type="match status" value="1"/>
</dbReference>
<dbReference type="EMBL" id="BOQE01000001">
    <property type="protein sequence ID" value="GIM48242.1"/>
    <property type="molecule type" value="Genomic_DNA"/>
</dbReference>
<dbReference type="Proteomes" id="UP001057291">
    <property type="component" value="Unassembled WGS sequence"/>
</dbReference>
<sequence length="249" mass="27051">MDHFLITIPAAMGLGVLHSLEPGHGKGVMSAYLVSSRSSIRDAILIGFVSALSHTFSILILAFVANTTIRYLPSHLEHWIELVSGCVISLMGISILWKQMFPKVVTIGRIGHHAHVTACSHGHVHGHDHLEETVVLHGEDASFFIRKRRLLALGAFTGLIPCPSALAILLASFTVQQIYAGIVLVLVFSLGSAMTMSTLGILILKASRSLDYLEKSRFSQSMTKLSAMLITCLGALVLYRALIHFSMVP</sequence>
<comment type="similarity">
    <text evidence="13">Belongs to the NiCoT transporter (TC 2.A.52) family.</text>
</comment>
<dbReference type="GO" id="GO:0032025">
    <property type="term" value="P:response to cobalt ion"/>
    <property type="evidence" value="ECO:0007669"/>
    <property type="project" value="TreeGrafter"/>
</dbReference>
<keyword evidence="9" id="KW-0406">Ion transport</keyword>
<evidence type="ECO:0000256" key="6">
    <source>
        <dbReference type="ARBA" id="ARBA00022596"/>
    </source>
</evidence>
<feature type="transmembrane region" description="Helical" evidence="13">
    <location>
        <begin position="178"/>
        <end position="204"/>
    </location>
</feature>
<protein>
    <recommendedName>
        <fullName evidence="13">Nickel/cobalt efflux system</fullName>
    </recommendedName>
</protein>
<evidence type="ECO:0000256" key="3">
    <source>
        <dbReference type="ARBA" id="ARBA00022426"/>
    </source>
</evidence>
<reference evidence="14" key="1">
    <citation type="journal article" date="2023" name="Int. J. Syst. Evol. Microbiol.">
        <title>Collibacillus ludicampi gen. nov., sp. nov., a new soil bacterium of the family Alicyclobacillaceae.</title>
        <authorList>
            <person name="Jojima T."/>
            <person name="Ioku Y."/>
            <person name="Fukuta Y."/>
            <person name="Shirasaka N."/>
            <person name="Matsumura Y."/>
            <person name="Mori M."/>
        </authorList>
    </citation>
    <scope>NUCLEOTIDE SEQUENCE</scope>
    <source>
        <strain evidence="14">TP075</strain>
    </source>
</reference>
<proteinExistence type="inferred from homology"/>
<dbReference type="AlphaFoldDB" id="A0AAV4LK77"/>
<keyword evidence="6" id="KW-0533">Nickel</keyword>
<evidence type="ECO:0000313" key="15">
    <source>
        <dbReference type="Proteomes" id="UP001057291"/>
    </source>
</evidence>
<evidence type="ECO:0000256" key="2">
    <source>
        <dbReference type="ARBA" id="ARBA00004651"/>
    </source>
</evidence>
<organism evidence="14 15">
    <name type="scientific">Collibacillus ludicampi</name>
    <dbReference type="NCBI Taxonomy" id="2771369"/>
    <lineage>
        <taxon>Bacteria</taxon>
        <taxon>Bacillati</taxon>
        <taxon>Bacillota</taxon>
        <taxon>Bacilli</taxon>
        <taxon>Bacillales</taxon>
        <taxon>Alicyclobacillaceae</taxon>
        <taxon>Collibacillus</taxon>
    </lineage>
</organism>
<evidence type="ECO:0000256" key="10">
    <source>
        <dbReference type="ARBA" id="ARBA00023112"/>
    </source>
</evidence>
<keyword evidence="4 13" id="KW-0813">Transport</keyword>
<dbReference type="GO" id="GO:0006824">
    <property type="term" value="P:cobalt ion transport"/>
    <property type="evidence" value="ECO:0007669"/>
    <property type="project" value="UniProtKB-KW"/>
</dbReference>
<accession>A0AAV4LK77</accession>